<dbReference type="Pfam" id="PF25390">
    <property type="entry name" value="WD40_RLD"/>
    <property type="match status" value="1"/>
</dbReference>
<dbReference type="PRINTS" id="PR00633">
    <property type="entry name" value="RCCNDNSATION"/>
</dbReference>
<feature type="repeat" description="RCC1" evidence="2">
    <location>
        <begin position="213"/>
        <end position="271"/>
    </location>
</feature>
<evidence type="ECO:0000313" key="7">
    <source>
        <dbReference type="Proteomes" id="UP000037460"/>
    </source>
</evidence>
<feature type="transmembrane region" description="Helical" evidence="4">
    <location>
        <begin position="709"/>
        <end position="728"/>
    </location>
</feature>
<dbReference type="PROSITE" id="PS50012">
    <property type="entry name" value="RCC1_3"/>
    <property type="match status" value="6"/>
</dbReference>
<reference evidence="7" key="1">
    <citation type="journal article" date="2015" name="PLoS Genet.">
        <title>Genome Sequence and Transcriptome Analyses of Chrysochromulina tobin: Metabolic Tools for Enhanced Algal Fitness in the Prominent Order Prymnesiales (Haptophyceae).</title>
        <authorList>
            <person name="Hovde B.T."/>
            <person name="Deodato C.R."/>
            <person name="Hunsperger H.M."/>
            <person name="Ryken S.A."/>
            <person name="Yost W."/>
            <person name="Jha R.K."/>
            <person name="Patterson J."/>
            <person name="Monnat R.J. Jr."/>
            <person name="Barlow S.B."/>
            <person name="Starkenburg S.R."/>
            <person name="Cattolico R.A."/>
        </authorList>
    </citation>
    <scope>NUCLEOTIDE SEQUENCE</scope>
    <source>
        <strain evidence="7">CCMP291</strain>
    </source>
</reference>
<dbReference type="InterPro" id="IPR009091">
    <property type="entry name" value="RCC1/BLIP-II"/>
</dbReference>
<feature type="transmembrane region" description="Helical" evidence="4">
    <location>
        <begin position="683"/>
        <end position="702"/>
    </location>
</feature>
<dbReference type="Proteomes" id="UP000037460">
    <property type="component" value="Unassembled WGS sequence"/>
</dbReference>
<feature type="transmembrane region" description="Helical" evidence="4">
    <location>
        <begin position="617"/>
        <end position="638"/>
    </location>
</feature>
<feature type="transmembrane region" description="Helical" evidence="4">
    <location>
        <begin position="1009"/>
        <end position="1031"/>
    </location>
</feature>
<evidence type="ECO:0000256" key="4">
    <source>
        <dbReference type="SAM" id="Phobius"/>
    </source>
</evidence>
<feature type="transmembrane region" description="Helical" evidence="4">
    <location>
        <begin position="1067"/>
        <end position="1085"/>
    </location>
</feature>
<feature type="repeat" description="RCC1" evidence="2">
    <location>
        <begin position="374"/>
        <end position="425"/>
    </location>
</feature>
<keyword evidence="7" id="KW-1185">Reference proteome</keyword>
<dbReference type="EMBL" id="JWZX01002608">
    <property type="protein sequence ID" value="KOO28176.1"/>
    <property type="molecule type" value="Genomic_DNA"/>
</dbReference>
<keyword evidence="1" id="KW-0677">Repeat</keyword>
<comment type="caution">
    <text evidence="6">The sequence shown here is derived from an EMBL/GenBank/DDBJ whole genome shotgun (WGS) entry which is preliminary data.</text>
</comment>
<protein>
    <submittedName>
        <fullName evidence="6">Membrane protein</fullName>
    </submittedName>
</protein>
<feature type="non-terminal residue" evidence="6">
    <location>
        <position position="1126"/>
    </location>
</feature>
<dbReference type="Gene3D" id="2.130.10.30">
    <property type="entry name" value="Regulator of chromosome condensation 1/beta-lactamase-inhibitor protein II"/>
    <property type="match status" value="2"/>
</dbReference>
<feature type="transmembrane region" description="Helical" evidence="4">
    <location>
        <begin position="1038"/>
        <end position="1055"/>
    </location>
</feature>
<dbReference type="PANTHER" id="PTHR31610:SF0">
    <property type="entry name" value="SLC26A_SULP TRANSPORTER DOMAIN-CONTAINING PROTEIN"/>
    <property type="match status" value="1"/>
</dbReference>
<evidence type="ECO:0000256" key="2">
    <source>
        <dbReference type="PROSITE-ProRule" id="PRU00235"/>
    </source>
</evidence>
<dbReference type="SUPFAM" id="SSF50985">
    <property type="entry name" value="RCC1/BLIP-II"/>
    <property type="match status" value="2"/>
</dbReference>
<dbReference type="AlphaFoldDB" id="A0A0M0JNL2"/>
<sequence>MLKVQWPAANEQSRTPSPKIFSPPEPTAGSANSVAGWANWAEHLSRAIQPALHTFTGGEASPEARLMLPASIEDRSPSPEAAAETLPPLSLASSETMREVPTVEARRRTVLLTWGLNSSGQLGFGDFSTRILPRAVDYFKATRMAGVVCGSRTTFVLDAEGKVFSFGKGEDGALGSGDRATAMTPRLIESLQRQPIAQIKCRGAHVLALTARGQLWAWGRDEDGQLGSTKTASGKPREHHHSIPERVSDLMGTRVLHVACGRCHSIAVDSNGRLFSWGGMVVVGVACGSRHTLALVRDVPMLEGGKERALDGGQSAHGGACVYSWGWGVYGQLGHGDVASRLEPRRVEALSEFPIRQLACGYRHSMVVSDDEPREVLAWGWGHDGQLGTGSLRDALLPQVVYGLPTTGRIELRLGGRHSLALCDDGKVFAWGKDDDGQLGLGVQSKAVPTRIDALRSSSVAFEVVDADCGWAHTALLVAFPEPQSAPSVDKGDAAATESGGEEHVFASLNRRPHSSDSSNHKYPRIFASGDLEGLFGQVLGSSNPFMLIQFMNPVLGSSIQFMLIERVLRATCGMTSETLHNQLLPGSTVMIVLGHLFFAVQGTLLSRRTRQPVTALPQGINIVTFFAWSTLIMAPVYRTALQRSVTAAVAARKAYDAGLCACLLLGLLELVGVLFVETLRSVIPRAAMLSAIAGVSLTFMAMGFAVQIFAAPATGIVSMLLMLLFYAGQVKLPFKIPGGVLAVTVGWALATLSGELGYNWFVPSGGGLRSFAPYFAMPTVQTAFLTTLCEPEFWQCLSVVIPMWTVTLVNNLSNIQSASFVGDEYSPRECLLGCALIDLACVFVGNPFPSCVYIGHPAFKAMGCRVGYLYLNILPTIFFGCLQGAVLLQQIVPIESGVGFILWVGLQITAGGFEGDHTPEGWKHGPAVALGLLPSIAAWSWQSIETTFTATRTLYCKAMPYPAGPSGERMCQMELHELMQPASTPMASADSDVGVFQRNLYNLYLSGVYALANGYLLTAIALSSMLVHIIDGNFDRASLWLMLLAIFASVGIIHSHKLDPFSANQLFPAMYLLGALILLLCHQLKNREEQIRELQVRWVSSLVELAERFPDALAPAQSTIDQLAS</sequence>
<feature type="repeat" description="RCC1" evidence="2">
    <location>
        <begin position="320"/>
        <end position="371"/>
    </location>
</feature>
<feature type="transmembrane region" description="Helical" evidence="4">
    <location>
        <begin position="546"/>
        <end position="564"/>
    </location>
</feature>
<dbReference type="PROSITE" id="PS00626">
    <property type="entry name" value="RCC1_2"/>
    <property type="match status" value="3"/>
</dbReference>
<feature type="repeat" description="RCC1" evidence="2">
    <location>
        <begin position="109"/>
        <end position="160"/>
    </location>
</feature>
<feature type="region of interest" description="Disordered" evidence="3">
    <location>
        <begin position="1"/>
        <end position="34"/>
    </location>
</feature>
<evidence type="ECO:0000256" key="3">
    <source>
        <dbReference type="SAM" id="MobiDB-lite"/>
    </source>
</evidence>
<name>A0A0M0JNL2_9EUKA</name>
<feature type="transmembrane region" description="Helical" evidence="4">
    <location>
        <begin position="658"/>
        <end position="677"/>
    </location>
</feature>
<keyword evidence="4" id="KW-0472">Membrane</keyword>
<feature type="transmembrane region" description="Helical" evidence="4">
    <location>
        <begin position="870"/>
        <end position="893"/>
    </location>
</feature>
<evidence type="ECO:0000259" key="5">
    <source>
        <dbReference type="Pfam" id="PF25390"/>
    </source>
</evidence>
<dbReference type="PANTHER" id="PTHR31610">
    <property type="entry name" value="SLR0360 PROTEIN"/>
    <property type="match status" value="1"/>
</dbReference>
<dbReference type="InterPro" id="IPR058923">
    <property type="entry name" value="RCC1-like_dom"/>
</dbReference>
<feature type="region of interest" description="Disordered" evidence="3">
    <location>
        <begin position="74"/>
        <end position="100"/>
    </location>
</feature>
<proteinExistence type="predicted"/>
<keyword evidence="4" id="KW-1133">Transmembrane helix</keyword>
<feature type="domain" description="RCC1-like" evidence="5">
    <location>
        <begin position="111"/>
        <end position="475"/>
    </location>
</feature>
<evidence type="ECO:0000256" key="1">
    <source>
        <dbReference type="ARBA" id="ARBA00022737"/>
    </source>
</evidence>
<gene>
    <name evidence="6" type="ORF">Ctob_011167</name>
</gene>
<feature type="repeat" description="RCC1" evidence="2">
    <location>
        <begin position="161"/>
        <end position="212"/>
    </location>
</feature>
<feature type="transmembrane region" description="Helical" evidence="4">
    <location>
        <begin position="740"/>
        <end position="762"/>
    </location>
</feature>
<dbReference type="InterPro" id="IPR000408">
    <property type="entry name" value="Reg_chr_condens"/>
</dbReference>
<keyword evidence="4" id="KW-0812">Transmembrane</keyword>
<feature type="repeat" description="RCC1" evidence="2">
    <location>
        <begin position="426"/>
        <end position="480"/>
    </location>
</feature>
<organism evidence="6 7">
    <name type="scientific">Chrysochromulina tobinii</name>
    <dbReference type="NCBI Taxonomy" id="1460289"/>
    <lineage>
        <taxon>Eukaryota</taxon>
        <taxon>Haptista</taxon>
        <taxon>Haptophyta</taxon>
        <taxon>Prymnesiophyceae</taxon>
        <taxon>Prymnesiales</taxon>
        <taxon>Chrysochromulinaceae</taxon>
        <taxon>Chrysochromulina</taxon>
    </lineage>
</organism>
<dbReference type="OrthoDB" id="8068875at2759"/>
<evidence type="ECO:0000313" key="6">
    <source>
        <dbReference type="EMBL" id="KOO28176.1"/>
    </source>
</evidence>
<accession>A0A0M0JNL2</accession>
<feature type="transmembrane region" description="Helical" evidence="4">
    <location>
        <begin position="584"/>
        <end position="605"/>
    </location>
</feature>